<feature type="compositionally biased region" description="Polar residues" evidence="1">
    <location>
        <begin position="92"/>
        <end position="105"/>
    </location>
</feature>
<feature type="compositionally biased region" description="Polar residues" evidence="1">
    <location>
        <begin position="336"/>
        <end position="350"/>
    </location>
</feature>
<dbReference type="Pfam" id="PF03031">
    <property type="entry name" value="NIF"/>
    <property type="match status" value="1"/>
</dbReference>
<sequence>MKQRAPLVTNTQVQNKYNQNLKKPGKSTQPNTSRKNINQLTTKSQTTNATSNGVSSFLSNKENRCEVQAKPLEQIQNQQQNSTRNDPKENPMPTNFSNMRTNNYMSSPSVCPSSLSTHEKNFFSGHKSSMLINPVTVNSHVSDFKQQFMNTIDDNRGTYVNQFPHLSEEDFKIKILTIEEANSIDEDTSSMRGPIQLPQTQFQNVFQIRKDSRLESSQMITGITGRDSEKEDKLKGLDTLDKALTQGQWISSTQACTLQMGQETSRNVYTHQNKQIMTTRAGPFEMVQCPSPQSKSAQFHKIENKILITQIEEGDDCEDDCSRVITQGIRQSLNSTLQINTRSSNQQSRGTHGPHINEQNPFQPHKTTFESNMTSTENQCSCITSLEGQSNQTCSQCNCHTGNSHPNKSRFVINLEAVLHQEVKLWSIILSLEDFGPHNMNTKNELMILCEEWWEVTKDSQCLFDIYKIYKDPITRKTIRKALVMECIIVVLTASIVQNRNIELSKSIVKILIKLFRYAHQSFVHLICYVLHRMGLETINQNVWSDALKDIVFSKARSNGHRVLMMSDENRNIEINKLNDKIFKGLRSVSLRLNDQLQVLFSQVGTIILDIEKIHINRVKDMLIRALNQEAMITLQQEQEQQQFQNLSDPRIISHPQKNYQQNMMNSNIPYLQVAIENGVQIQYEQLNENSDDSLQLPQVIPPFLPPLTHRRYTLVLDLDETLIHYIETANEPNTRYTYNQSQIGNYLTRPGAQAFIKEMSKYYEIVIFTAGMQDYADWVLDNLDSEGYISHRLYRQHTQQRSHVFIKDLSRIGRDLSKTLIVDNMSENFQLQADNGIFIKSWYDDPEDDALFDLGQLLRQIVVKQVTDVRVALRIFRMQMNQQLQMGVEKPTLDLDAADQIF</sequence>
<feature type="compositionally biased region" description="Polar residues" evidence="1">
    <location>
        <begin position="8"/>
        <end position="56"/>
    </location>
</feature>
<evidence type="ECO:0000313" key="3">
    <source>
        <dbReference type="EMBL" id="CDW86754.1"/>
    </source>
</evidence>
<dbReference type="CDD" id="cd07521">
    <property type="entry name" value="HAD_FCP1-like"/>
    <property type="match status" value="1"/>
</dbReference>
<dbReference type="SMART" id="SM00577">
    <property type="entry name" value="CPDc"/>
    <property type="match status" value="1"/>
</dbReference>
<feature type="compositionally biased region" description="Polar residues" evidence="1">
    <location>
        <begin position="74"/>
        <end position="84"/>
    </location>
</feature>
<dbReference type="AlphaFoldDB" id="A0A078AX59"/>
<dbReference type="InterPro" id="IPR011948">
    <property type="entry name" value="Dullard_phosphatase"/>
</dbReference>
<dbReference type="FunFam" id="3.40.50.1000:FF:000184">
    <property type="entry name" value="Uncharacterized protein"/>
    <property type="match status" value="1"/>
</dbReference>
<evidence type="ECO:0000256" key="1">
    <source>
        <dbReference type="SAM" id="MobiDB-lite"/>
    </source>
</evidence>
<keyword evidence="4" id="KW-1185">Reference proteome</keyword>
<dbReference type="PROSITE" id="PS50969">
    <property type="entry name" value="FCP1"/>
    <property type="match status" value="1"/>
</dbReference>
<proteinExistence type="predicted"/>
<dbReference type="Proteomes" id="UP000039865">
    <property type="component" value="Unassembled WGS sequence"/>
</dbReference>
<dbReference type="OrthoDB" id="277011at2759"/>
<gene>
    <name evidence="3" type="primary">Contig17058.g18171</name>
    <name evidence="3" type="ORF">STYLEM_15852</name>
</gene>
<feature type="domain" description="FCP1 homology" evidence="2">
    <location>
        <begin position="708"/>
        <end position="862"/>
    </location>
</feature>
<accession>A0A078AX59</accession>
<dbReference type="InterPro" id="IPR036412">
    <property type="entry name" value="HAD-like_sf"/>
</dbReference>
<feature type="region of interest" description="Disordered" evidence="1">
    <location>
        <begin position="71"/>
        <end position="112"/>
    </location>
</feature>
<dbReference type="PANTHER" id="PTHR12210">
    <property type="entry name" value="DULLARD PROTEIN PHOSPHATASE"/>
    <property type="match status" value="1"/>
</dbReference>
<feature type="region of interest" description="Disordered" evidence="1">
    <location>
        <begin position="336"/>
        <end position="369"/>
    </location>
</feature>
<dbReference type="EMBL" id="CCKQ01014947">
    <property type="protein sequence ID" value="CDW86754.1"/>
    <property type="molecule type" value="Genomic_DNA"/>
</dbReference>
<dbReference type="InterPro" id="IPR023214">
    <property type="entry name" value="HAD_sf"/>
</dbReference>
<dbReference type="Gene3D" id="3.40.50.1000">
    <property type="entry name" value="HAD superfamily/HAD-like"/>
    <property type="match status" value="1"/>
</dbReference>
<name>A0A078AX59_STYLE</name>
<dbReference type="SUPFAM" id="SSF56784">
    <property type="entry name" value="HAD-like"/>
    <property type="match status" value="1"/>
</dbReference>
<dbReference type="GO" id="GO:0016791">
    <property type="term" value="F:phosphatase activity"/>
    <property type="evidence" value="ECO:0007669"/>
    <property type="project" value="InterPro"/>
</dbReference>
<feature type="compositionally biased region" description="Polar residues" evidence="1">
    <location>
        <begin position="357"/>
        <end position="369"/>
    </location>
</feature>
<dbReference type="NCBIfam" id="TIGR02251">
    <property type="entry name" value="HIF-SF_euk"/>
    <property type="match status" value="1"/>
</dbReference>
<evidence type="ECO:0000313" key="4">
    <source>
        <dbReference type="Proteomes" id="UP000039865"/>
    </source>
</evidence>
<evidence type="ECO:0000259" key="2">
    <source>
        <dbReference type="PROSITE" id="PS50969"/>
    </source>
</evidence>
<dbReference type="InterPro" id="IPR050365">
    <property type="entry name" value="TIM50"/>
</dbReference>
<feature type="region of interest" description="Disordered" evidence="1">
    <location>
        <begin position="1"/>
        <end position="56"/>
    </location>
</feature>
<reference evidence="3 4" key="1">
    <citation type="submission" date="2014-06" db="EMBL/GenBank/DDBJ databases">
        <authorList>
            <person name="Swart Estienne"/>
        </authorList>
    </citation>
    <scope>NUCLEOTIDE SEQUENCE [LARGE SCALE GENOMIC DNA]</scope>
    <source>
        <strain evidence="3 4">130c</strain>
    </source>
</reference>
<organism evidence="3 4">
    <name type="scientific">Stylonychia lemnae</name>
    <name type="common">Ciliate</name>
    <dbReference type="NCBI Taxonomy" id="5949"/>
    <lineage>
        <taxon>Eukaryota</taxon>
        <taxon>Sar</taxon>
        <taxon>Alveolata</taxon>
        <taxon>Ciliophora</taxon>
        <taxon>Intramacronucleata</taxon>
        <taxon>Spirotrichea</taxon>
        <taxon>Stichotrichia</taxon>
        <taxon>Sporadotrichida</taxon>
        <taxon>Oxytrichidae</taxon>
        <taxon>Stylonychinae</taxon>
        <taxon>Stylonychia</taxon>
    </lineage>
</organism>
<dbReference type="InParanoid" id="A0A078AX59"/>
<dbReference type="InterPro" id="IPR004274">
    <property type="entry name" value="FCP1_dom"/>
</dbReference>
<protein>
    <submittedName>
        <fullName evidence="3">Nli interacting factor-like phosphatase family protein</fullName>
    </submittedName>
</protein>